<dbReference type="EMBL" id="FOIB01000014">
    <property type="protein sequence ID" value="SEU39514.1"/>
    <property type="molecule type" value="Genomic_DNA"/>
</dbReference>
<dbReference type="EMBL" id="BJXR01000045">
    <property type="protein sequence ID" value="GEN11253.1"/>
    <property type="molecule type" value="Genomic_DNA"/>
</dbReference>
<dbReference type="Proteomes" id="UP000183760">
    <property type="component" value="Unassembled WGS sequence"/>
</dbReference>
<feature type="chain" id="PRO_5022748160" evidence="2">
    <location>
        <begin position="23"/>
        <end position="188"/>
    </location>
</feature>
<dbReference type="RefSeq" id="WP_074958753.1">
    <property type="nucleotide sequence ID" value="NZ_BJXR01000045.1"/>
</dbReference>
<dbReference type="AlphaFoldDB" id="A0A511TCC3"/>
<feature type="compositionally biased region" description="Low complexity" evidence="1">
    <location>
        <begin position="22"/>
        <end position="42"/>
    </location>
</feature>
<gene>
    <name evidence="3" type="ORF">MFU01_62900</name>
    <name evidence="4" type="ORF">SAMN05443572_114102</name>
</gene>
<evidence type="ECO:0000256" key="2">
    <source>
        <dbReference type="SAM" id="SignalP"/>
    </source>
</evidence>
<accession>A0A511TCC3</accession>
<feature type="signal peptide" evidence="2">
    <location>
        <begin position="1"/>
        <end position="22"/>
    </location>
</feature>
<reference evidence="3 6" key="2">
    <citation type="submission" date="2019-07" db="EMBL/GenBank/DDBJ databases">
        <title>Whole genome shotgun sequence of Myxococcus fulvus NBRC 100333.</title>
        <authorList>
            <person name="Hosoyama A."/>
            <person name="Uohara A."/>
            <person name="Ohji S."/>
            <person name="Ichikawa N."/>
        </authorList>
    </citation>
    <scope>NUCLEOTIDE SEQUENCE [LARGE SCALE GENOMIC DNA]</scope>
    <source>
        <strain evidence="3 6">NBRC 100333</strain>
    </source>
</reference>
<evidence type="ECO:0000256" key="1">
    <source>
        <dbReference type="SAM" id="MobiDB-lite"/>
    </source>
</evidence>
<proteinExistence type="predicted"/>
<feature type="region of interest" description="Disordered" evidence="1">
    <location>
        <begin position="110"/>
        <end position="188"/>
    </location>
</feature>
<reference evidence="4 5" key="1">
    <citation type="submission" date="2016-10" db="EMBL/GenBank/DDBJ databases">
        <authorList>
            <person name="Varghese N."/>
            <person name="Submissions S."/>
        </authorList>
    </citation>
    <scope>NUCLEOTIDE SEQUENCE [LARGE SCALE GENOMIC DNA]</scope>
    <source>
        <strain evidence="4 5">DSM 16525</strain>
    </source>
</reference>
<organism evidence="3 6">
    <name type="scientific">Myxococcus fulvus</name>
    <dbReference type="NCBI Taxonomy" id="33"/>
    <lineage>
        <taxon>Bacteria</taxon>
        <taxon>Pseudomonadati</taxon>
        <taxon>Myxococcota</taxon>
        <taxon>Myxococcia</taxon>
        <taxon>Myxococcales</taxon>
        <taxon>Cystobacterineae</taxon>
        <taxon>Myxococcaceae</taxon>
        <taxon>Myxococcus</taxon>
    </lineage>
</organism>
<sequence length="188" mass="20277">MTPFLRGVLCGLVWMLSPAAGAQETEPSAEAQAPTEAATESSRATDEEAPPRPQVIRRPSRPVVTLDAGGSTWPVETLRLETDGPTVDVGSMTTGIRVDQEFLQRIAVRPAVTESHEDSEATGSTRELSALEDAPSGAPARRDTPEPMLRLRRFRSLAELAPETPEQVVQGDPEGRDAQEPEARVVSR</sequence>
<dbReference type="Proteomes" id="UP000321514">
    <property type="component" value="Unassembled WGS sequence"/>
</dbReference>
<keyword evidence="2" id="KW-0732">Signal</keyword>
<feature type="compositionally biased region" description="Basic and acidic residues" evidence="1">
    <location>
        <begin position="173"/>
        <end position="188"/>
    </location>
</feature>
<dbReference type="OrthoDB" id="8882959at2"/>
<evidence type="ECO:0000313" key="4">
    <source>
        <dbReference type="EMBL" id="SEU39514.1"/>
    </source>
</evidence>
<feature type="region of interest" description="Disordered" evidence="1">
    <location>
        <begin position="21"/>
        <end position="69"/>
    </location>
</feature>
<keyword evidence="5" id="KW-1185">Reference proteome</keyword>
<evidence type="ECO:0000313" key="5">
    <source>
        <dbReference type="Proteomes" id="UP000183760"/>
    </source>
</evidence>
<comment type="caution">
    <text evidence="3">The sequence shown here is derived from an EMBL/GenBank/DDBJ whole genome shotgun (WGS) entry which is preliminary data.</text>
</comment>
<protein>
    <submittedName>
        <fullName evidence="3">Uncharacterized protein</fullName>
    </submittedName>
</protein>
<evidence type="ECO:0000313" key="6">
    <source>
        <dbReference type="Proteomes" id="UP000321514"/>
    </source>
</evidence>
<evidence type="ECO:0000313" key="3">
    <source>
        <dbReference type="EMBL" id="GEN11253.1"/>
    </source>
</evidence>
<name>A0A511TCC3_MYXFU</name>
<dbReference type="STRING" id="1334629.MFUL124B02_42935"/>